<dbReference type="InterPro" id="IPR019831">
    <property type="entry name" value="Mn/Fe_SOD_N"/>
</dbReference>
<dbReference type="PANTHER" id="PTHR42769">
    <property type="entry name" value="SUPEROXIDE DISMUTASE"/>
    <property type="match status" value="1"/>
</dbReference>
<evidence type="ECO:0000256" key="2">
    <source>
        <dbReference type="ARBA" id="ARBA00022723"/>
    </source>
</evidence>
<sequence>MLSKSAQAVKNAAHENSSKMTYTLEALPYAQDALAPHISAETLDFHYGKHHAGYVTRLNSLIASSDLKSLSIEEITAKGPTNVPAGIYNSAAQTYNHTFYWKSLAPAATRQAAPSQKLNDLIVKSFGSFDAFKTKFSDVAAGHFGSGWAWLVQDKSSGLLKIVDTHDAVSVVHDTTVKPILVCDVWEHAYYIDYRNLRPKYIESWWSLVNWQFAESNLI</sequence>
<dbReference type="Proteomes" id="UP000193642">
    <property type="component" value="Unassembled WGS sequence"/>
</dbReference>
<keyword evidence="3 5" id="KW-0560">Oxidoreductase</keyword>
<feature type="domain" description="Manganese/iron superoxide dismutase C-terminal" evidence="7">
    <location>
        <begin position="114"/>
        <end position="216"/>
    </location>
</feature>
<protein>
    <recommendedName>
        <fullName evidence="5">Superoxide dismutase</fullName>
        <ecNumber evidence="5">1.15.1.1</ecNumber>
    </recommendedName>
</protein>
<evidence type="ECO:0000313" key="8">
    <source>
        <dbReference type="EMBL" id="ORY39872.1"/>
    </source>
</evidence>
<dbReference type="AlphaFoldDB" id="A0A1Y2BYM3"/>
<evidence type="ECO:0000259" key="7">
    <source>
        <dbReference type="Pfam" id="PF02777"/>
    </source>
</evidence>
<keyword evidence="9" id="KW-1185">Reference proteome</keyword>
<dbReference type="FunFam" id="3.55.40.20:FF:000004">
    <property type="entry name" value="Superoxide dismutase [Fe]"/>
    <property type="match status" value="1"/>
</dbReference>
<evidence type="ECO:0000259" key="6">
    <source>
        <dbReference type="Pfam" id="PF00081"/>
    </source>
</evidence>
<organism evidence="8 9">
    <name type="scientific">Rhizoclosmatium globosum</name>
    <dbReference type="NCBI Taxonomy" id="329046"/>
    <lineage>
        <taxon>Eukaryota</taxon>
        <taxon>Fungi</taxon>
        <taxon>Fungi incertae sedis</taxon>
        <taxon>Chytridiomycota</taxon>
        <taxon>Chytridiomycota incertae sedis</taxon>
        <taxon>Chytridiomycetes</taxon>
        <taxon>Chytridiales</taxon>
        <taxon>Chytriomycetaceae</taxon>
        <taxon>Rhizoclosmatium</taxon>
    </lineage>
</organism>
<dbReference type="InterPro" id="IPR036314">
    <property type="entry name" value="SOD_C_sf"/>
</dbReference>
<dbReference type="EMBL" id="MCGO01000037">
    <property type="protein sequence ID" value="ORY39872.1"/>
    <property type="molecule type" value="Genomic_DNA"/>
</dbReference>
<dbReference type="PANTHER" id="PTHR42769:SF3">
    <property type="entry name" value="SUPEROXIDE DISMUTASE [FE] 2, CHLOROPLASTIC"/>
    <property type="match status" value="1"/>
</dbReference>
<comment type="function">
    <text evidence="5">Destroys radicals which are normally produced within the cells and which are toxic to biological systems.</text>
</comment>
<name>A0A1Y2BYM3_9FUNG</name>
<dbReference type="PRINTS" id="PR01703">
    <property type="entry name" value="MNSODISMTASE"/>
</dbReference>
<dbReference type="SUPFAM" id="SSF46609">
    <property type="entry name" value="Fe,Mn superoxide dismutase (SOD), N-terminal domain"/>
    <property type="match status" value="1"/>
</dbReference>
<feature type="binding site" evidence="4">
    <location>
        <position position="184"/>
    </location>
    <ligand>
        <name>Mn(2+)</name>
        <dbReference type="ChEBI" id="CHEBI:29035"/>
    </ligand>
</feature>
<dbReference type="GO" id="GO:0046872">
    <property type="term" value="F:metal ion binding"/>
    <property type="evidence" value="ECO:0007669"/>
    <property type="project" value="UniProtKB-KW"/>
</dbReference>
<dbReference type="InterPro" id="IPR019832">
    <property type="entry name" value="Mn/Fe_SOD_C"/>
</dbReference>
<feature type="binding site" evidence="4">
    <location>
        <position position="97"/>
    </location>
    <ligand>
        <name>Mn(2+)</name>
        <dbReference type="ChEBI" id="CHEBI:29035"/>
    </ligand>
</feature>
<evidence type="ECO:0000256" key="4">
    <source>
        <dbReference type="PIRSR" id="PIRSR000349-1"/>
    </source>
</evidence>
<dbReference type="SUPFAM" id="SSF54719">
    <property type="entry name" value="Fe,Mn superoxide dismutase (SOD), C-terminal domain"/>
    <property type="match status" value="1"/>
</dbReference>
<dbReference type="OrthoDB" id="239262at2759"/>
<evidence type="ECO:0000256" key="5">
    <source>
        <dbReference type="RuleBase" id="RU000414"/>
    </source>
</evidence>
<keyword evidence="2 4" id="KW-0479">Metal-binding</keyword>
<evidence type="ECO:0000256" key="3">
    <source>
        <dbReference type="ARBA" id="ARBA00023002"/>
    </source>
</evidence>
<dbReference type="InterPro" id="IPR001189">
    <property type="entry name" value="Mn/Fe_SOD"/>
</dbReference>
<reference evidence="8 9" key="1">
    <citation type="submission" date="2016-07" db="EMBL/GenBank/DDBJ databases">
        <title>Pervasive Adenine N6-methylation of Active Genes in Fungi.</title>
        <authorList>
            <consortium name="DOE Joint Genome Institute"/>
            <person name="Mondo S.J."/>
            <person name="Dannebaum R.O."/>
            <person name="Kuo R.C."/>
            <person name="Labutti K."/>
            <person name="Haridas S."/>
            <person name="Kuo A."/>
            <person name="Salamov A."/>
            <person name="Ahrendt S.R."/>
            <person name="Lipzen A."/>
            <person name="Sullivan W."/>
            <person name="Andreopoulos W.B."/>
            <person name="Clum A."/>
            <person name="Lindquist E."/>
            <person name="Daum C."/>
            <person name="Ramamoorthy G.K."/>
            <person name="Gryganskyi A."/>
            <person name="Culley D."/>
            <person name="Magnuson J.K."/>
            <person name="James T.Y."/>
            <person name="O'Malley M.A."/>
            <person name="Stajich J.E."/>
            <person name="Spatafora J.W."/>
            <person name="Visel A."/>
            <person name="Grigoriev I.V."/>
        </authorList>
    </citation>
    <scope>NUCLEOTIDE SEQUENCE [LARGE SCALE GENOMIC DNA]</scope>
    <source>
        <strain evidence="8 9">JEL800</strain>
    </source>
</reference>
<feature type="binding site" evidence="4">
    <location>
        <position position="188"/>
    </location>
    <ligand>
        <name>Mn(2+)</name>
        <dbReference type="ChEBI" id="CHEBI:29035"/>
    </ligand>
</feature>
<dbReference type="Pfam" id="PF02777">
    <property type="entry name" value="Sod_Fe_C"/>
    <property type="match status" value="1"/>
</dbReference>
<feature type="domain" description="Manganese/iron superoxide dismutase N-terminal" evidence="6">
    <location>
        <begin position="21"/>
        <end position="104"/>
    </location>
</feature>
<evidence type="ECO:0000256" key="1">
    <source>
        <dbReference type="ARBA" id="ARBA00008714"/>
    </source>
</evidence>
<dbReference type="Gene3D" id="1.10.287.990">
    <property type="entry name" value="Fe,Mn superoxide dismutase (SOD) domain"/>
    <property type="match status" value="1"/>
</dbReference>
<dbReference type="EC" id="1.15.1.1" evidence="5"/>
<dbReference type="PROSITE" id="PS00088">
    <property type="entry name" value="SOD_MN"/>
    <property type="match status" value="1"/>
</dbReference>
<accession>A0A1Y2BYM3</accession>
<comment type="similarity">
    <text evidence="1 5">Belongs to the iron/manganese superoxide dismutase family.</text>
</comment>
<proteinExistence type="inferred from homology"/>
<dbReference type="Pfam" id="PF00081">
    <property type="entry name" value="Sod_Fe_N"/>
    <property type="match status" value="1"/>
</dbReference>
<comment type="catalytic activity">
    <reaction evidence="5">
        <text>2 superoxide + 2 H(+) = H2O2 + O2</text>
        <dbReference type="Rhea" id="RHEA:20696"/>
        <dbReference type="ChEBI" id="CHEBI:15378"/>
        <dbReference type="ChEBI" id="CHEBI:15379"/>
        <dbReference type="ChEBI" id="CHEBI:16240"/>
        <dbReference type="ChEBI" id="CHEBI:18421"/>
        <dbReference type="EC" id="1.15.1.1"/>
    </reaction>
</comment>
<evidence type="ECO:0000313" key="9">
    <source>
        <dbReference type="Proteomes" id="UP000193642"/>
    </source>
</evidence>
<comment type="caution">
    <text evidence="8">The sequence shown here is derived from an EMBL/GenBank/DDBJ whole genome shotgun (WGS) entry which is preliminary data.</text>
</comment>
<dbReference type="Gene3D" id="3.55.40.20">
    <property type="entry name" value="Iron/manganese superoxide dismutase, C-terminal domain"/>
    <property type="match status" value="1"/>
</dbReference>
<gene>
    <name evidence="8" type="ORF">BCR33DRAFT_787848</name>
</gene>
<dbReference type="InterPro" id="IPR019833">
    <property type="entry name" value="Mn/Fe_SOD_BS"/>
</dbReference>
<dbReference type="PIRSF" id="PIRSF000349">
    <property type="entry name" value="SODismutase"/>
    <property type="match status" value="1"/>
</dbReference>
<dbReference type="STRING" id="329046.A0A1Y2BYM3"/>
<dbReference type="InterPro" id="IPR036324">
    <property type="entry name" value="Mn/Fe_SOD_N_sf"/>
</dbReference>
<dbReference type="GO" id="GO:0004784">
    <property type="term" value="F:superoxide dismutase activity"/>
    <property type="evidence" value="ECO:0007669"/>
    <property type="project" value="UniProtKB-EC"/>
</dbReference>
<feature type="binding site" evidence="4">
    <location>
        <position position="46"/>
    </location>
    <ligand>
        <name>Mn(2+)</name>
        <dbReference type="ChEBI" id="CHEBI:29035"/>
    </ligand>
</feature>